<dbReference type="OrthoDB" id="330671at2759"/>
<dbReference type="VEuPathDB" id="ToxoDB:EAH_00004400"/>
<name>U6GC95_EIMAC</name>
<gene>
    <name evidence="2" type="ORF">EAH_00004400</name>
</gene>
<dbReference type="RefSeq" id="XP_013252456.1">
    <property type="nucleotide sequence ID" value="XM_013397002.1"/>
</dbReference>
<evidence type="ECO:0000256" key="1">
    <source>
        <dbReference type="SAM" id="MobiDB-lite"/>
    </source>
</evidence>
<dbReference type="EMBL" id="HG670563">
    <property type="protein sequence ID" value="CDI77147.1"/>
    <property type="molecule type" value="Genomic_DNA"/>
</dbReference>
<keyword evidence="3" id="KW-1185">Reference proteome</keyword>
<evidence type="ECO:0008006" key="4">
    <source>
        <dbReference type="Google" id="ProtNLM"/>
    </source>
</evidence>
<dbReference type="OMA" id="CCFQEDA"/>
<dbReference type="InterPro" id="IPR014729">
    <property type="entry name" value="Rossmann-like_a/b/a_fold"/>
</dbReference>
<proteinExistence type="predicted"/>
<evidence type="ECO:0000313" key="2">
    <source>
        <dbReference type="EMBL" id="CDI77147.1"/>
    </source>
</evidence>
<accession>U6GC95</accession>
<reference evidence="2" key="2">
    <citation type="submission" date="2013-10" db="EMBL/GenBank/DDBJ databases">
        <authorList>
            <person name="Aslett M."/>
        </authorList>
    </citation>
    <scope>NUCLEOTIDE SEQUENCE</scope>
    <source>
        <strain evidence="2">Houghton</strain>
    </source>
</reference>
<dbReference type="Gene3D" id="3.40.50.620">
    <property type="entry name" value="HUPs"/>
    <property type="match status" value="1"/>
</dbReference>
<dbReference type="Proteomes" id="UP000018050">
    <property type="component" value="Unassembled WGS sequence"/>
</dbReference>
<organism evidence="2 3">
    <name type="scientific">Eimeria acervulina</name>
    <name type="common">Coccidian parasite</name>
    <dbReference type="NCBI Taxonomy" id="5801"/>
    <lineage>
        <taxon>Eukaryota</taxon>
        <taxon>Sar</taxon>
        <taxon>Alveolata</taxon>
        <taxon>Apicomplexa</taxon>
        <taxon>Conoidasida</taxon>
        <taxon>Coccidia</taxon>
        <taxon>Eucoccidiorida</taxon>
        <taxon>Eimeriorina</taxon>
        <taxon>Eimeriidae</taxon>
        <taxon>Eimeria</taxon>
    </lineage>
</organism>
<protein>
    <recommendedName>
        <fullName evidence="4">Cytidyltransferase-like domain-containing protein</fullName>
    </recommendedName>
</protein>
<dbReference type="AlphaFoldDB" id="U6GC95"/>
<sequence>MDPATFCCFQEDAACTIIDEGVVHRLAPAGADGSADACAEQSCELDKLVLFLGRALLLTRRALYVLLCVPAEAQTASSPDLSNKSQYDAHGHRFGDAATLVSCGVQAWHLILYLNTKVGSLARRLGLTAVPFIIPWERETPHEQAPPEGPTLACTHWVERARAAVLHHYLLSVGSNVFWQYADEAALANAVPLVVDNVSAFSSSVACELWPRHCHLSPLRGSIQAGSSEHASLVEVEDRGISRVQHLALANQESRRRVAAHGVSQGFCGVVSRVDNIETNARVKVGAPFGYTLVAGTFDRLHAGHQLLLAAAALSAQQRIGVAVASGPLIKRKMASQENVAAAGIEHFAFRLQAAVAFVQLVAASRGRAVRLTGFKEALVEEEASLSDELQLQSSHLGGSNQFGRDFSSVVEAFTSPVEEALGDSLQLEVFRITDAVGPADRIAFDCLVVSDETVKGADMVNRIRGEAGNEPVSVLTVGLVPTNAWIVHQVAEALAEHLPFPLLREGSQLEQKCGFSRLAGGTVQSKAPVEAEEEEGQNTLTQNHRNPAAESLDTFRSKLSSTVLRQQQLKRLCCGSIAELYKRFQAAWLWLEGSESEAGVSELQSCATIWSVLCAEHAAPWRRFYTFDRVARVLERLDALNTSAKREPIVLSVFLGSLLACPCQYITLTRRACRTSNARELSRTNGAHSCTLASWSPEAEDAAWQKSAAKLLAELQCRREGRPCVVAHNIQQATRKMPPASSFASNDVLLEGRFYMLKSLLWGQRAAAYSRLAPTVEAVNAPRGKHAPAWNEGEMVTLMRLARRLEQLEFADGSMEEATRLRRLRQEYFFVSEDCFSRHRMKQLAELLESASSLDCLNGEELRHARASAERELNILTNRILHDEPTASC</sequence>
<reference evidence="2" key="1">
    <citation type="submission" date="2013-10" db="EMBL/GenBank/DDBJ databases">
        <title>Genomic analysis of the causative agents of coccidiosis in chickens.</title>
        <authorList>
            <person name="Reid A.J."/>
            <person name="Blake D."/>
            <person name="Billington K."/>
            <person name="Browne H."/>
            <person name="Dunn M."/>
            <person name="Hung S."/>
            <person name="Kawahara F."/>
            <person name="Miranda-Saavedra D."/>
            <person name="Mourier T."/>
            <person name="Nagra H."/>
            <person name="Otto T.D."/>
            <person name="Rawlings N."/>
            <person name="Sanchez A."/>
            <person name="Sanders M."/>
            <person name="Subramaniam C."/>
            <person name="Tay Y."/>
            <person name="Dear P."/>
            <person name="Doerig C."/>
            <person name="Gruber A."/>
            <person name="Parkinson J."/>
            <person name="Shirley M."/>
            <person name="Wan K.L."/>
            <person name="Berriman M."/>
            <person name="Tomley F."/>
            <person name="Pain A."/>
        </authorList>
    </citation>
    <scope>NUCLEOTIDE SEQUENCE</scope>
    <source>
        <strain evidence="2">Houghton</strain>
    </source>
</reference>
<dbReference type="GeneID" id="25268510"/>
<evidence type="ECO:0000313" key="3">
    <source>
        <dbReference type="Proteomes" id="UP000018050"/>
    </source>
</evidence>
<feature type="region of interest" description="Disordered" evidence="1">
    <location>
        <begin position="525"/>
        <end position="548"/>
    </location>
</feature>